<keyword evidence="4" id="KW-1185">Reference proteome</keyword>
<dbReference type="PANTHER" id="PTHR30634:SF16">
    <property type="entry name" value="OUTER-MEMBRANE LIPOPROTEIN LOLB"/>
    <property type="match status" value="1"/>
</dbReference>
<evidence type="ECO:0000259" key="2">
    <source>
        <dbReference type="SMART" id="SM00327"/>
    </source>
</evidence>
<dbReference type="PANTHER" id="PTHR30634">
    <property type="entry name" value="OUTER MEMBRANE LOLAB LIPOPROTEIN INSERTION APPARATUS"/>
    <property type="match status" value="1"/>
</dbReference>
<dbReference type="RefSeq" id="WP_330481957.1">
    <property type="nucleotide sequence ID" value="NZ_JAZBJZ010000004.1"/>
</dbReference>
<dbReference type="InterPro" id="IPR036465">
    <property type="entry name" value="vWFA_dom_sf"/>
</dbReference>
<accession>A0AAW9PV06</accession>
<evidence type="ECO:0000313" key="4">
    <source>
        <dbReference type="Proteomes" id="UP001333818"/>
    </source>
</evidence>
<dbReference type="SMART" id="SM00327">
    <property type="entry name" value="VWA"/>
    <property type="match status" value="1"/>
</dbReference>
<dbReference type="Proteomes" id="UP001333818">
    <property type="component" value="Unassembled WGS sequence"/>
</dbReference>
<dbReference type="SUPFAM" id="SSF53300">
    <property type="entry name" value="vWA-like"/>
    <property type="match status" value="1"/>
</dbReference>
<dbReference type="AlphaFoldDB" id="A0AAW9PV06"/>
<name>A0AAW9PV06_9CYAN</name>
<dbReference type="InterPro" id="IPR002035">
    <property type="entry name" value="VWF_A"/>
</dbReference>
<reference evidence="3" key="1">
    <citation type="submission" date="2024-01" db="EMBL/GenBank/DDBJ databases">
        <title>Bank of Algae and Cyanobacteria of the Azores (BACA) strain genomes.</title>
        <authorList>
            <person name="Luz R."/>
            <person name="Cordeiro R."/>
            <person name="Fonseca A."/>
            <person name="Goncalves V."/>
        </authorList>
    </citation>
    <scope>NUCLEOTIDE SEQUENCE</scope>
    <source>
        <strain evidence="3">BACA0141</strain>
    </source>
</reference>
<feature type="domain" description="VWFA" evidence="2">
    <location>
        <begin position="226"/>
        <end position="385"/>
    </location>
</feature>
<proteinExistence type="predicted"/>
<dbReference type="InterPro" id="IPR008912">
    <property type="entry name" value="Uncharacterised_CoxE"/>
</dbReference>
<dbReference type="Gene3D" id="3.40.50.410">
    <property type="entry name" value="von Willebrand factor, type A domain"/>
    <property type="match status" value="1"/>
</dbReference>
<dbReference type="InterPro" id="IPR050458">
    <property type="entry name" value="LolB"/>
</dbReference>
<feature type="region of interest" description="Disordered" evidence="1">
    <location>
        <begin position="56"/>
        <end position="78"/>
    </location>
</feature>
<evidence type="ECO:0000313" key="3">
    <source>
        <dbReference type="EMBL" id="MEE3715534.1"/>
    </source>
</evidence>
<sequence length="389" mass="43715">MSDRADSPKSNPKNLMRWRHILGRFAQDKLQCPMEGRDARIEAALDYLYGREYQGRGMRGKEGKGNSTEKQPGSLDPSQLNVPSWIAEVRELFPKETVEIVEKHALDRYGMTELVTDPQVLEKLEPNISLLKTILTFRGMMQGEVLQVARRIVREVVEEIKQRLASEVRQVLVGKLNRAQHSPLKVAQNLDWRGTIRQNLKHYDPERQRLIIQNVRFFARTERRVPWQVILCIDQSGSMADSVIHSAVMAGILAGLPLLRVSLVVFDTAVVDLSEYVDDPVEILMSVQLGGGTDIGQAIAYCEGLIENPNRTVLILVSDFAEGASPMKLLSACRRLKESSVTLLGLASLDESANPYYDRQMAERLAETGMEIAALTPKRLAEWLAKVIS</sequence>
<comment type="caution">
    <text evidence="3">The sequence shown here is derived from an EMBL/GenBank/DDBJ whole genome shotgun (WGS) entry which is preliminary data.</text>
</comment>
<protein>
    <submittedName>
        <fullName evidence="3">VWA domain-containing protein</fullName>
    </submittedName>
</protein>
<feature type="compositionally biased region" description="Polar residues" evidence="1">
    <location>
        <begin position="65"/>
        <end position="78"/>
    </location>
</feature>
<dbReference type="Pfam" id="PF05762">
    <property type="entry name" value="VWA_CoxE"/>
    <property type="match status" value="1"/>
</dbReference>
<dbReference type="EMBL" id="JAZBJZ010000004">
    <property type="protein sequence ID" value="MEE3715534.1"/>
    <property type="molecule type" value="Genomic_DNA"/>
</dbReference>
<organism evidence="3 4">
    <name type="scientific">Tumidithrix elongata BACA0141</name>
    <dbReference type="NCBI Taxonomy" id="2716417"/>
    <lineage>
        <taxon>Bacteria</taxon>
        <taxon>Bacillati</taxon>
        <taxon>Cyanobacteriota</taxon>
        <taxon>Cyanophyceae</taxon>
        <taxon>Pseudanabaenales</taxon>
        <taxon>Pseudanabaenaceae</taxon>
        <taxon>Tumidithrix</taxon>
        <taxon>Tumidithrix elongata</taxon>
    </lineage>
</organism>
<gene>
    <name evidence="3" type="ORF">V2H45_02105</name>
</gene>
<evidence type="ECO:0000256" key="1">
    <source>
        <dbReference type="SAM" id="MobiDB-lite"/>
    </source>
</evidence>